<evidence type="ECO:0000313" key="3">
    <source>
        <dbReference type="Proteomes" id="UP000305948"/>
    </source>
</evidence>
<feature type="region of interest" description="Disordered" evidence="1">
    <location>
        <begin position="128"/>
        <end position="171"/>
    </location>
</feature>
<evidence type="ECO:0000256" key="1">
    <source>
        <dbReference type="SAM" id="MobiDB-lite"/>
    </source>
</evidence>
<organism evidence="2 3">
    <name type="scientific">Heliocybe sulcata</name>
    <dbReference type="NCBI Taxonomy" id="5364"/>
    <lineage>
        <taxon>Eukaryota</taxon>
        <taxon>Fungi</taxon>
        <taxon>Dikarya</taxon>
        <taxon>Basidiomycota</taxon>
        <taxon>Agaricomycotina</taxon>
        <taxon>Agaricomycetes</taxon>
        <taxon>Gloeophyllales</taxon>
        <taxon>Gloeophyllaceae</taxon>
        <taxon>Heliocybe</taxon>
    </lineage>
</organism>
<dbReference type="AlphaFoldDB" id="A0A5C3NEH0"/>
<dbReference type="EMBL" id="ML213505">
    <property type="protein sequence ID" value="TFK55287.1"/>
    <property type="molecule type" value="Genomic_DNA"/>
</dbReference>
<feature type="compositionally biased region" description="Pro residues" evidence="1">
    <location>
        <begin position="53"/>
        <end position="63"/>
    </location>
</feature>
<protein>
    <submittedName>
        <fullName evidence="2">Uncharacterized protein</fullName>
    </submittedName>
</protein>
<proteinExistence type="predicted"/>
<keyword evidence="3" id="KW-1185">Reference proteome</keyword>
<name>A0A5C3NEH0_9AGAM</name>
<feature type="region of interest" description="Disordered" evidence="1">
    <location>
        <begin position="1"/>
        <end position="74"/>
    </location>
</feature>
<accession>A0A5C3NEH0</accession>
<dbReference type="OrthoDB" id="10610485at2759"/>
<feature type="compositionally biased region" description="Basic and acidic residues" evidence="1">
    <location>
        <begin position="128"/>
        <end position="144"/>
    </location>
</feature>
<dbReference type="Proteomes" id="UP000305948">
    <property type="component" value="Unassembled WGS sequence"/>
</dbReference>
<evidence type="ECO:0000313" key="2">
    <source>
        <dbReference type="EMBL" id="TFK55287.1"/>
    </source>
</evidence>
<sequence length="171" mass="18411">MRRKSKSNGMPKLKPLRAGTELRREKPQGGVPGPVDPYMVVPRRLSDSLIAPTRPPTTPPPTYHPSSRKSIHDPASYAFSGRTTADAHAASPRSSLRFSAVGLGFCETVPLPSPALTTDQSFLNFASELRETSTPRRDSVDRRSSASPGASPKSASGNGQKKEGWVMIETV</sequence>
<feature type="compositionally biased region" description="Low complexity" evidence="1">
    <location>
        <begin position="145"/>
        <end position="157"/>
    </location>
</feature>
<gene>
    <name evidence="2" type="ORF">OE88DRAFT_1029284</name>
</gene>
<reference evidence="2 3" key="1">
    <citation type="journal article" date="2019" name="Nat. Ecol. Evol.">
        <title>Megaphylogeny resolves global patterns of mushroom evolution.</title>
        <authorList>
            <person name="Varga T."/>
            <person name="Krizsan K."/>
            <person name="Foldi C."/>
            <person name="Dima B."/>
            <person name="Sanchez-Garcia M."/>
            <person name="Sanchez-Ramirez S."/>
            <person name="Szollosi G.J."/>
            <person name="Szarkandi J.G."/>
            <person name="Papp V."/>
            <person name="Albert L."/>
            <person name="Andreopoulos W."/>
            <person name="Angelini C."/>
            <person name="Antonin V."/>
            <person name="Barry K.W."/>
            <person name="Bougher N.L."/>
            <person name="Buchanan P."/>
            <person name="Buyck B."/>
            <person name="Bense V."/>
            <person name="Catcheside P."/>
            <person name="Chovatia M."/>
            <person name="Cooper J."/>
            <person name="Damon W."/>
            <person name="Desjardin D."/>
            <person name="Finy P."/>
            <person name="Geml J."/>
            <person name="Haridas S."/>
            <person name="Hughes K."/>
            <person name="Justo A."/>
            <person name="Karasinski D."/>
            <person name="Kautmanova I."/>
            <person name="Kiss B."/>
            <person name="Kocsube S."/>
            <person name="Kotiranta H."/>
            <person name="LaButti K.M."/>
            <person name="Lechner B.E."/>
            <person name="Liimatainen K."/>
            <person name="Lipzen A."/>
            <person name="Lukacs Z."/>
            <person name="Mihaltcheva S."/>
            <person name="Morgado L.N."/>
            <person name="Niskanen T."/>
            <person name="Noordeloos M.E."/>
            <person name="Ohm R.A."/>
            <person name="Ortiz-Santana B."/>
            <person name="Ovrebo C."/>
            <person name="Racz N."/>
            <person name="Riley R."/>
            <person name="Savchenko A."/>
            <person name="Shiryaev A."/>
            <person name="Soop K."/>
            <person name="Spirin V."/>
            <person name="Szebenyi C."/>
            <person name="Tomsovsky M."/>
            <person name="Tulloss R.E."/>
            <person name="Uehling J."/>
            <person name="Grigoriev I.V."/>
            <person name="Vagvolgyi C."/>
            <person name="Papp T."/>
            <person name="Martin F.M."/>
            <person name="Miettinen O."/>
            <person name="Hibbett D.S."/>
            <person name="Nagy L.G."/>
        </authorList>
    </citation>
    <scope>NUCLEOTIDE SEQUENCE [LARGE SCALE GENOMIC DNA]</scope>
    <source>
        <strain evidence="2 3">OMC1185</strain>
    </source>
</reference>